<reference evidence="1 2" key="1">
    <citation type="submission" date="2019-06" db="EMBL/GenBank/DDBJ databases">
        <title>Genomic Encyclopedia of Type Strains, Phase IV (KMG-V): Genome sequencing to study the core and pangenomes of soil and plant-associated prokaryotes.</title>
        <authorList>
            <person name="Whitman W."/>
        </authorList>
    </citation>
    <scope>NUCLEOTIDE SEQUENCE [LARGE SCALE GENOMIC DNA]</scope>
    <source>
        <strain evidence="1 2">BR 510</strain>
    </source>
</reference>
<protein>
    <submittedName>
        <fullName evidence="1">Uncharacterized protein</fullName>
    </submittedName>
</protein>
<dbReference type="EMBL" id="VITK01000003">
    <property type="protein sequence ID" value="TWB02308.1"/>
    <property type="molecule type" value="Genomic_DNA"/>
</dbReference>
<evidence type="ECO:0000313" key="1">
    <source>
        <dbReference type="EMBL" id="TWB02308.1"/>
    </source>
</evidence>
<keyword evidence="2" id="KW-1185">Reference proteome</keyword>
<comment type="caution">
    <text evidence="1">The sequence shown here is derived from an EMBL/GenBank/DDBJ whole genome shotgun (WGS) entry which is preliminary data.</text>
</comment>
<dbReference type="Proteomes" id="UP000319949">
    <property type="component" value="Unassembled WGS sequence"/>
</dbReference>
<dbReference type="STRING" id="1803665.GCA_001641335_04705"/>
<dbReference type="AlphaFoldDB" id="A0A560DYX2"/>
<gene>
    <name evidence="1" type="ORF">FBZ96_1031090</name>
</gene>
<dbReference type="OrthoDB" id="8746011at2"/>
<sequence>MLPLLANAIEAHGGLGRWNAHRRLTGTMVTGGDLWALKGIDQDQAPRTVQIELHRERASVEPFGKPGQSVAFSPGRVAIIAADGRVVAMRDNPRAAFARHDMRTHWDPLHRAYFEGCALWTYMTTPFLLATDGFEIREIEPWQEGAEVWRGLRARFPAEITSHSLEQDFYFGPDMLMRRHDYRVEIAGNFPAAHYASEPVTVAGLTLPTRRRIYLRDADLMPLREELMVSIDLSELRFD</sequence>
<evidence type="ECO:0000313" key="2">
    <source>
        <dbReference type="Proteomes" id="UP000319949"/>
    </source>
</evidence>
<organism evidence="1 2">
    <name type="scientific">Bradyrhizobium stylosanthis</name>
    <dbReference type="NCBI Taxonomy" id="1803665"/>
    <lineage>
        <taxon>Bacteria</taxon>
        <taxon>Pseudomonadati</taxon>
        <taxon>Pseudomonadota</taxon>
        <taxon>Alphaproteobacteria</taxon>
        <taxon>Hyphomicrobiales</taxon>
        <taxon>Nitrobacteraceae</taxon>
        <taxon>Bradyrhizobium</taxon>
    </lineage>
</organism>
<name>A0A560DYX2_9BRAD</name>
<dbReference type="RefSeq" id="WP_145661991.1">
    <property type="nucleotide sequence ID" value="NZ_VITK01000003.1"/>
</dbReference>
<proteinExistence type="predicted"/>
<accession>A0A560DYX2</accession>